<reference evidence="9" key="1">
    <citation type="journal article" date="2016" name="BMC Biol.">
        <title>Parallel evolution of highly conserved plastid genome architecture in red seaweeds and seed plants.</title>
        <authorList>
            <person name="Lee J."/>
            <person name="Cho C.H."/>
            <person name="Park S.I."/>
            <person name="Choi J.W."/>
            <person name="Song H.S."/>
            <person name="West J.A."/>
            <person name="Bhattacharya D."/>
            <person name="Yoon H.S."/>
        </authorList>
    </citation>
    <scope>NUCLEOTIDE SEQUENCE</scope>
</reference>
<geneLocation type="plastid" evidence="9"/>
<dbReference type="Gene3D" id="2.30.30.30">
    <property type="match status" value="1"/>
</dbReference>
<evidence type="ECO:0000256" key="3">
    <source>
        <dbReference type="ARBA" id="ARBA00022980"/>
    </source>
</evidence>
<dbReference type="NCBIfam" id="TIGR01079">
    <property type="entry name" value="rplX_bact"/>
    <property type="match status" value="1"/>
</dbReference>
<dbReference type="PROSITE" id="PS01108">
    <property type="entry name" value="RIBOSOMAL_L24"/>
    <property type="match status" value="1"/>
</dbReference>
<keyword evidence="9" id="KW-0934">Plastid</keyword>
<feature type="domain" description="KOW" evidence="8">
    <location>
        <begin position="9"/>
        <end position="36"/>
    </location>
</feature>
<dbReference type="InterPro" id="IPR003256">
    <property type="entry name" value="Ribosomal_uL24"/>
</dbReference>
<comment type="similarity">
    <text evidence="2 7">Belongs to the universal ribosomal protein uL24 family.</text>
</comment>
<evidence type="ECO:0000313" key="9">
    <source>
        <dbReference type="EMBL" id="AOM65076.1"/>
    </source>
</evidence>
<dbReference type="SUPFAM" id="SSF50104">
    <property type="entry name" value="Translation proteins SH3-like domain"/>
    <property type="match status" value="1"/>
</dbReference>
<dbReference type="GO" id="GO:0005840">
    <property type="term" value="C:ribosome"/>
    <property type="evidence" value="ECO:0007669"/>
    <property type="project" value="UniProtKB-KW"/>
</dbReference>
<dbReference type="AlphaFoldDB" id="A0A1C9C9K8"/>
<evidence type="ECO:0000256" key="1">
    <source>
        <dbReference type="ARBA" id="ARBA00004072"/>
    </source>
</evidence>
<keyword evidence="4 7" id="KW-0687">Ribonucleoprotein</keyword>
<dbReference type="Pfam" id="PF17136">
    <property type="entry name" value="ribosomal_L24"/>
    <property type="match status" value="1"/>
</dbReference>
<dbReference type="InterPro" id="IPR014722">
    <property type="entry name" value="Rib_uL2_dom2"/>
</dbReference>
<dbReference type="InterPro" id="IPR008991">
    <property type="entry name" value="Translation_prot_SH3-like_sf"/>
</dbReference>
<name>A0A1C9C9K8_9FLOR</name>
<evidence type="ECO:0000256" key="6">
    <source>
        <dbReference type="ARBA" id="ARBA00035361"/>
    </source>
</evidence>
<dbReference type="EMBL" id="KX284712">
    <property type="protein sequence ID" value="AOM65076.1"/>
    <property type="molecule type" value="Genomic_DNA"/>
</dbReference>
<accession>A0A1C9C9K8</accession>
<dbReference type="RefSeq" id="YP_009296141.1">
    <property type="nucleotide sequence ID" value="NC_031169.1"/>
</dbReference>
<evidence type="ECO:0000259" key="8">
    <source>
        <dbReference type="SMART" id="SM00739"/>
    </source>
</evidence>
<dbReference type="InterPro" id="IPR005824">
    <property type="entry name" value="KOW"/>
</dbReference>
<dbReference type="CDD" id="cd06089">
    <property type="entry name" value="KOW_RPL26"/>
    <property type="match status" value="1"/>
</dbReference>
<dbReference type="GO" id="GO:0003735">
    <property type="term" value="F:structural constituent of ribosome"/>
    <property type="evidence" value="ECO:0007669"/>
    <property type="project" value="InterPro"/>
</dbReference>
<dbReference type="InterPro" id="IPR041988">
    <property type="entry name" value="Ribosomal_uL24_KOW"/>
</dbReference>
<dbReference type="InterPro" id="IPR005825">
    <property type="entry name" value="Ribosomal_uL24_CS"/>
</dbReference>
<keyword evidence="3 7" id="KW-0689">Ribosomal protein</keyword>
<evidence type="ECO:0000256" key="5">
    <source>
        <dbReference type="ARBA" id="ARBA00035282"/>
    </source>
</evidence>
<evidence type="ECO:0000256" key="4">
    <source>
        <dbReference type="ARBA" id="ARBA00023274"/>
    </source>
</evidence>
<organism evidence="9">
    <name type="scientific">Schizymenia dubyi</name>
    <dbReference type="NCBI Taxonomy" id="38368"/>
    <lineage>
        <taxon>Eukaryota</taxon>
        <taxon>Rhodophyta</taxon>
        <taxon>Florideophyceae</taxon>
        <taxon>Rhodymeniophycidae</taxon>
        <taxon>Nemastomatales</taxon>
        <taxon>Schizymeniaceae</taxon>
        <taxon>Schizymenia</taxon>
    </lineage>
</organism>
<dbReference type="InterPro" id="IPR057264">
    <property type="entry name" value="Ribosomal_uL24_C"/>
</dbReference>
<dbReference type="HAMAP" id="MF_01326_B">
    <property type="entry name" value="Ribosomal_uL24_B"/>
    <property type="match status" value="1"/>
</dbReference>
<dbReference type="GO" id="GO:0003723">
    <property type="term" value="F:RNA binding"/>
    <property type="evidence" value="ECO:0007669"/>
    <property type="project" value="InterPro"/>
</dbReference>
<evidence type="ECO:0000256" key="2">
    <source>
        <dbReference type="ARBA" id="ARBA00010618"/>
    </source>
</evidence>
<proteinExistence type="inferred from homology"/>
<sequence length="82" mass="9313">MSKKKYKIGIKIGDNVKIISGYSKGKTGKVKQIFPKENKVIIEDTNFITKHVRPKKEGDTGQIIKIECPIHISNVKLYTKKV</sequence>
<dbReference type="SMART" id="SM00739">
    <property type="entry name" value="KOW"/>
    <property type="match status" value="1"/>
</dbReference>
<gene>
    <name evidence="9" type="primary">rpl24</name>
    <name evidence="9" type="ORF">Schiz_193</name>
</gene>
<comment type="function">
    <text evidence="1">One of two assembly initiator proteins, it binds directly to the 5'-end of the 23S rRNA, where it nucleates assembly of the 50S subunit.</text>
</comment>
<dbReference type="GO" id="GO:1990904">
    <property type="term" value="C:ribonucleoprotein complex"/>
    <property type="evidence" value="ECO:0007669"/>
    <property type="project" value="UniProtKB-KW"/>
</dbReference>
<dbReference type="PANTHER" id="PTHR12903">
    <property type="entry name" value="MITOCHONDRIAL RIBOSOMAL PROTEIN L24"/>
    <property type="match status" value="1"/>
</dbReference>
<protein>
    <recommendedName>
        <fullName evidence="5">Large ribosomal subunit protein uL24c</fullName>
    </recommendedName>
    <alternativeName>
        <fullName evidence="6">50S ribosomal protein L24, chloroplastic</fullName>
    </alternativeName>
</protein>
<dbReference type="GeneID" id="29072412"/>
<evidence type="ECO:0000256" key="7">
    <source>
        <dbReference type="RuleBase" id="RU003477"/>
    </source>
</evidence>
<dbReference type="GO" id="GO:0006412">
    <property type="term" value="P:translation"/>
    <property type="evidence" value="ECO:0007669"/>
    <property type="project" value="InterPro"/>
</dbReference>
<dbReference type="Pfam" id="PF00467">
    <property type="entry name" value="KOW"/>
    <property type="match status" value="1"/>
</dbReference>